<dbReference type="Proteomes" id="UP000198949">
    <property type="component" value="Unassembled WGS sequence"/>
</dbReference>
<protein>
    <submittedName>
        <fullName evidence="2">Putative DNA-binding domain-containing protein</fullName>
    </submittedName>
</protein>
<keyword evidence="3" id="KW-1185">Reference proteome</keyword>
<gene>
    <name evidence="2" type="ORF">SAMN05216270_101119</name>
</gene>
<dbReference type="STRING" id="58114.SAMN05216270_101119"/>
<evidence type="ECO:0000259" key="1">
    <source>
        <dbReference type="Pfam" id="PF04326"/>
    </source>
</evidence>
<proteinExistence type="predicted"/>
<sequence>MSEAIGNVDSMADHWIPTSEAALQQAIANGTFEENHHVEAKREFATGSAKNKEMARDLAGLAIDGGVLIIGVAELKDIQSWRCEPLPLQGLGERIEQVVQQLIHSPLPVRARTFPAAGDPTLGYVAVEVPASPQAPHMVDNIYYARGEKTKRRLGDAEVRTYLAAHRDLGEQIHDLLSIVP</sequence>
<dbReference type="Pfam" id="PF04326">
    <property type="entry name" value="SLFN_AlbA_2"/>
    <property type="match status" value="1"/>
</dbReference>
<dbReference type="GO" id="GO:0003677">
    <property type="term" value="F:DNA binding"/>
    <property type="evidence" value="ECO:0007669"/>
    <property type="project" value="UniProtKB-KW"/>
</dbReference>
<dbReference type="AlphaFoldDB" id="A0A1G6QU87"/>
<evidence type="ECO:0000313" key="2">
    <source>
        <dbReference type="EMBL" id="SDC95930.1"/>
    </source>
</evidence>
<name>A0A1G6QU87_9ACTN</name>
<organism evidence="2 3">
    <name type="scientific">Glycomyces harbinensis</name>
    <dbReference type="NCBI Taxonomy" id="58114"/>
    <lineage>
        <taxon>Bacteria</taxon>
        <taxon>Bacillati</taxon>
        <taxon>Actinomycetota</taxon>
        <taxon>Actinomycetes</taxon>
        <taxon>Glycomycetales</taxon>
        <taxon>Glycomycetaceae</taxon>
        <taxon>Glycomyces</taxon>
    </lineage>
</organism>
<evidence type="ECO:0000313" key="3">
    <source>
        <dbReference type="Proteomes" id="UP000198949"/>
    </source>
</evidence>
<feature type="domain" description="Schlafen AlbA-2" evidence="1">
    <location>
        <begin position="34"/>
        <end position="153"/>
    </location>
</feature>
<dbReference type="Gene3D" id="3.30.950.30">
    <property type="entry name" value="Schlafen, AAA domain"/>
    <property type="match status" value="1"/>
</dbReference>
<reference evidence="3" key="1">
    <citation type="submission" date="2016-10" db="EMBL/GenBank/DDBJ databases">
        <authorList>
            <person name="Varghese N."/>
            <person name="Submissions S."/>
        </authorList>
    </citation>
    <scope>NUCLEOTIDE SEQUENCE [LARGE SCALE GENOMIC DNA]</scope>
    <source>
        <strain evidence="3">CGMCC 4.3516</strain>
    </source>
</reference>
<dbReference type="InterPro" id="IPR007421">
    <property type="entry name" value="Schlafen_AlbA_2_dom"/>
</dbReference>
<keyword evidence="2" id="KW-0238">DNA-binding</keyword>
<accession>A0A1G6QU87</accession>
<dbReference type="InterPro" id="IPR038461">
    <property type="entry name" value="Schlafen_AlbA_2_dom_sf"/>
</dbReference>
<dbReference type="EMBL" id="FNAD01000001">
    <property type="protein sequence ID" value="SDC95930.1"/>
    <property type="molecule type" value="Genomic_DNA"/>
</dbReference>